<keyword evidence="6" id="KW-0804">Transcription</keyword>
<dbReference type="InterPro" id="IPR036390">
    <property type="entry name" value="WH_DNA-bd_sf"/>
</dbReference>
<comment type="similarity">
    <text evidence="1">Belongs to the Fur family.</text>
</comment>
<keyword evidence="5" id="KW-0238">DNA-binding</keyword>
<evidence type="ECO:0000256" key="3">
    <source>
        <dbReference type="ARBA" id="ARBA00022833"/>
    </source>
</evidence>
<feature type="region of interest" description="Disordered" evidence="7">
    <location>
        <begin position="1"/>
        <end position="22"/>
    </location>
</feature>
<keyword evidence="3" id="KW-0862">Zinc</keyword>
<dbReference type="Gene3D" id="3.30.1490.190">
    <property type="match status" value="1"/>
</dbReference>
<keyword evidence="9" id="KW-1185">Reference proteome</keyword>
<dbReference type="Gene3D" id="1.10.10.10">
    <property type="entry name" value="Winged helix-like DNA-binding domain superfamily/Winged helix DNA-binding domain"/>
    <property type="match status" value="1"/>
</dbReference>
<dbReference type="InterPro" id="IPR036388">
    <property type="entry name" value="WH-like_DNA-bd_sf"/>
</dbReference>
<protein>
    <submittedName>
        <fullName evidence="8">Fur family transcriptional regulator</fullName>
    </submittedName>
</protein>
<evidence type="ECO:0000256" key="7">
    <source>
        <dbReference type="SAM" id="MobiDB-lite"/>
    </source>
</evidence>
<evidence type="ECO:0000256" key="4">
    <source>
        <dbReference type="ARBA" id="ARBA00023015"/>
    </source>
</evidence>
<dbReference type="Proteomes" id="UP001556653">
    <property type="component" value="Unassembled WGS sequence"/>
</dbReference>
<organism evidence="8 9">
    <name type="scientific">Spiribacter onubensis</name>
    <dbReference type="NCBI Taxonomy" id="3122420"/>
    <lineage>
        <taxon>Bacteria</taxon>
        <taxon>Pseudomonadati</taxon>
        <taxon>Pseudomonadota</taxon>
        <taxon>Gammaproteobacteria</taxon>
        <taxon>Chromatiales</taxon>
        <taxon>Ectothiorhodospiraceae</taxon>
        <taxon>Spiribacter</taxon>
    </lineage>
</organism>
<evidence type="ECO:0000256" key="5">
    <source>
        <dbReference type="ARBA" id="ARBA00023125"/>
    </source>
</evidence>
<evidence type="ECO:0000313" key="8">
    <source>
        <dbReference type="EMBL" id="MEX0385662.1"/>
    </source>
</evidence>
<dbReference type="PANTHER" id="PTHR33202">
    <property type="entry name" value="ZINC UPTAKE REGULATION PROTEIN"/>
    <property type="match status" value="1"/>
</dbReference>
<keyword evidence="4" id="KW-0805">Transcription regulation</keyword>
<dbReference type="Pfam" id="PF01475">
    <property type="entry name" value="FUR"/>
    <property type="match status" value="1"/>
</dbReference>
<evidence type="ECO:0000256" key="1">
    <source>
        <dbReference type="ARBA" id="ARBA00007957"/>
    </source>
</evidence>
<dbReference type="SUPFAM" id="SSF46785">
    <property type="entry name" value="Winged helix' DNA-binding domain"/>
    <property type="match status" value="1"/>
</dbReference>
<name>A0ABV3S6B6_9GAMM</name>
<proteinExistence type="inferred from homology"/>
<dbReference type="InterPro" id="IPR002481">
    <property type="entry name" value="FUR"/>
</dbReference>
<dbReference type="InterPro" id="IPR043135">
    <property type="entry name" value="Fur_C"/>
</dbReference>
<evidence type="ECO:0000313" key="9">
    <source>
        <dbReference type="Proteomes" id="UP001556653"/>
    </source>
</evidence>
<gene>
    <name evidence="8" type="ORF">V6X64_01460</name>
</gene>
<dbReference type="PANTHER" id="PTHR33202:SF6">
    <property type="entry name" value="ZINC UPTAKE REGULATION PROTEIN"/>
    <property type="match status" value="1"/>
</dbReference>
<evidence type="ECO:0000256" key="2">
    <source>
        <dbReference type="ARBA" id="ARBA00022491"/>
    </source>
</evidence>
<accession>A0ABV3S6B6</accession>
<dbReference type="EMBL" id="JBAKFJ010000001">
    <property type="protein sequence ID" value="MEX0385662.1"/>
    <property type="molecule type" value="Genomic_DNA"/>
</dbReference>
<comment type="caution">
    <text evidence="8">The sequence shown here is derived from an EMBL/GenBank/DDBJ whole genome shotgun (WGS) entry which is preliminary data.</text>
</comment>
<sequence length="179" mass="19845">MRDPLDNDCSDQTVVSPFPGEGHDHQQCIDQALAEAERLCAARGRRLTPLRRRVLELIWDSHQPVKAYDLLARLRADSASAAPPTVYRALDFLMAERLVHRLASMNAYVGCGHPGHRHAGQFLICRGCHAVAEMDDPDVQSLLDSRASDLGFALVDQTIELEGLCPRCRWAHAAVGRAR</sequence>
<dbReference type="RefSeq" id="WP_367966143.1">
    <property type="nucleotide sequence ID" value="NZ_JBAKFJ010000001.1"/>
</dbReference>
<reference evidence="8 9" key="1">
    <citation type="submission" date="2024-02" db="EMBL/GenBank/DDBJ databases">
        <title>New especies of Spiribacter isolated from saline water.</title>
        <authorList>
            <person name="Leon M.J."/>
            <person name="De La Haba R."/>
            <person name="Sanchez-Porro C."/>
            <person name="Ventosa A."/>
        </authorList>
    </citation>
    <scope>NUCLEOTIDE SEQUENCE [LARGE SCALE GENOMIC DNA]</scope>
    <source>
        <strain evidence="9">ag22IC4-227</strain>
    </source>
</reference>
<dbReference type="CDD" id="cd07153">
    <property type="entry name" value="Fur_like"/>
    <property type="match status" value="1"/>
</dbReference>
<keyword evidence="2" id="KW-0678">Repressor</keyword>
<evidence type="ECO:0000256" key="6">
    <source>
        <dbReference type="ARBA" id="ARBA00023163"/>
    </source>
</evidence>